<evidence type="ECO:0008006" key="3">
    <source>
        <dbReference type="Google" id="ProtNLM"/>
    </source>
</evidence>
<gene>
    <name evidence="1" type="ORF">SUTH_03260</name>
</gene>
<proteinExistence type="predicted"/>
<sequence>MKILLLCHDLTTLLRLEHAWTAAGAIVLKKTSSETPDCIVIDLGRNDALTEIARLRALHPAVDIVTCAVTFDGEAIEAAKAAGATDFAARDHVDRRVARRLKLGS</sequence>
<evidence type="ECO:0000313" key="2">
    <source>
        <dbReference type="Proteomes" id="UP000031637"/>
    </source>
</evidence>
<dbReference type="OrthoDB" id="9180900at2"/>
<dbReference type="SUPFAM" id="SSF52172">
    <property type="entry name" value="CheY-like"/>
    <property type="match status" value="1"/>
</dbReference>
<name>W0SMJ6_9PROT</name>
<dbReference type="Proteomes" id="UP000031637">
    <property type="component" value="Chromosome"/>
</dbReference>
<evidence type="ECO:0000313" key="1">
    <source>
        <dbReference type="EMBL" id="BAO31033.1"/>
    </source>
</evidence>
<protein>
    <recommendedName>
        <fullName evidence="3">Response regulatory domain-containing protein</fullName>
    </recommendedName>
</protein>
<dbReference type="RefSeq" id="WP_041102471.1">
    <property type="nucleotide sequence ID" value="NZ_AP012547.1"/>
</dbReference>
<accession>W0SMJ6</accession>
<reference evidence="1 2" key="1">
    <citation type="journal article" date="2014" name="Syst. Appl. Microbiol.">
        <title>Complete genomes of freshwater sulfur oxidizers Sulfuricella denitrificans skB26 and Sulfuritalea hydrogenivorans sk43H: genetic insights into the sulfur oxidation pathway of betaproteobacteria.</title>
        <authorList>
            <person name="Watanabe T."/>
            <person name="Kojima H."/>
            <person name="Fukui M."/>
        </authorList>
    </citation>
    <scope>NUCLEOTIDE SEQUENCE [LARGE SCALE GENOMIC DNA]</scope>
    <source>
        <strain evidence="1">DSM22779</strain>
    </source>
</reference>
<dbReference type="EMBL" id="AP012547">
    <property type="protein sequence ID" value="BAO31033.1"/>
    <property type="molecule type" value="Genomic_DNA"/>
</dbReference>
<organism evidence="1 2">
    <name type="scientific">Sulfuritalea hydrogenivorans sk43H</name>
    <dbReference type="NCBI Taxonomy" id="1223802"/>
    <lineage>
        <taxon>Bacteria</taxon>
        <taxon>Pseudomonadati</taxon>
        <taxon>Pseudomonadota</taxon>
        <taxon>Betaproteobacteria</taxon>
        <taxon>Nitrosomonadales</taxon>
        <taxon>Sterolibacteriaceae</taxon>
        <taxon>Sulfuritalea</taxon>
    </lineage>
</organism>
<dbReference type="Gene3D" id="3.40.50.2300">
    <property type="match status" value="1"/>
</dbReference>
<keyword evidence="2" id="KW-1185">Reference proteome</keyword>
<dbReference type="AlphaFoldDB" id="W0SMJ6"/>
<dbReference type="InterPro" id="IPR011006">
    <property type="entry name" value="CheY-like_superfamily"/>
</dbReference>
<dbReference type="HOGENOM" id="CLU_2257933_0_0_4"/>
<dbReference type="KEGG" id="shd:SUTH_03260"/>
<dbReference type="STRING" id="1223802.SUTH_03260"/>